<dbReference type="OrthoDB" id="9802627at2"/>
<sequence length="443" mass="50282">MYKATAKNKLKEVLILVSLWGLILGCSTERKISRKMSLFLKQSEVLKKHHVGLAVYDLAGRKMIYERNSGQYFIPASNTKLLTFYTSLKMLQDSVVGIRYMIRNDSLIFWGTGDPSFLQSRLKSEKVLQFLKGSDKKLFFSTGRYTGAFYGRGWAWDDYNDYYQSELTELPIMDNLMTMRSQKGALTISPDLFIDAVVPDTMRKDTVFKVIRTQRGNHFGYPAKAAPRNYIQQVPYKTSPELTKALLESLLGKPVGLVSMKIPEKSKAIYSEKRDSVLKEMLIPSDNFIAEQLLLLCADQAGLEMNTETVIAYARKNYLNNLPDAPVWVDGSGLSRYNLITPRDLVTLLAEIYGVVGDSGKLYNMLPAGGKSGTLKNAYPKTDHPFVFGKTGTLSNNYCQSGYVITRKNRTYIFSFMNNNFVTATADVRREIERVITYLHDHY</sequence>
<dbReference type="Proteomes" id="UP000307244">
    <property type="component" value="Unassembled WGS sequence"/>
</dbReference>
<proteinExistence type="inferred from homology"/>
<protein>
    <submittedName>
        <fullName evidence="3">Peptidase S13</fullName>
    </submittedName>
</protein>
<dbReference type="InterPro" id="IPR012338">
    <property type="entry name" value="Beta-lactam/transpept-like"/>
</dbReference>
<evidence type="ECO:0000256" key="2">
    <source>
        <dbReference type="ARBA" id="ARBA00022801"/>
    </source>
</evidence>
<dbReference type="Gene3D" id="3.40.710.10">
    <property type="entry name" value="DD-peptidase/beta-lactamase superfamily"/>
    <property type="match status" value="2"/>
</dbReference>
<evidence type="ECO:0000313" key="4">
    <source>
        <dbReference type="Proteomes" id="UP000307244"/>
    </source>
</evidence>
<keyword evidence="2" id="KW-0378">Hydrolase</keyword>
<dbReference type="GO" id="GO:0000270">
    <property type="term" value="P:peptidoglycan metabolic process"/>
    <property type="evidence" value="ECO:0007669"/>
    <property type="project" value="TreeGrafter"/>
</dbReference>
<dbReference type="EMBL" id="SWBQ01000004">
    <property type="protein sequence ID" value="TKC04949.1"/>
    <property type="molecule type" value="Genomic_DNA"/>
</dbReference>
<name>A0A4V6WN28_9SPHI</name>
<dbReference type="PANTHER" id="PTHR30023:SF0">
    <property type="entry name" value="PENICILLIN-SENSITIVE CARBOXYPEPTIDASE A"/>
    <property type="match status" value="1"/>
</dbReference>
<keyword evidence="4" id="KW-1185">Reference proteome</keyword>
<dbReference type="GO" id="GO:0004185">
    <property type="term" value="F:serine-type carboxypeptidase activity"/>
    <property type="evidence" value="ECO:0007669"/>
    <property type="project" value="InterPro"/>
</dbReference>
<dbReference type="GO" id="GO:0006508">
    <property type="term" value="P:proteolysis"/>
    <property type="evidence" value="ECO:0007669"/>
    <property type="project" value="InterPro"/>
</dbReference>
<evidence type="ECO:0000256" key="1">
    <source>
        <dbReference type="ARBA" id="ARBA00006096"/>
    </source>
</evidence>
<dbReference type="InterPro" id="IPR000667">
    <property type="entry name" value="Peptidase_S13"/>
</dbReference>
<dbReference type="PRINTS" id="PR00922">
    <property type="entry name" value="DADACBPTASE3"/>
</dbReference>
<dbReference type="AlphaFoldDB" id="A0A4V6WN28"/>
<gene>
    <name evidence="3" type="ORF">FA047_14355</name>
</gene>
<organism evidence="3 4">
    <name type="scientific">Pedobacter frigoris</name>
    <dbReference type="NCBI Taxonomy" id="2571272"/>
    <lineage>
        <taxon>Bacteria</taxon>
        <taxon>Pseudomonadati</taxon>
        <taxon>Bacteroidota</taxon>
        <taxon>Sphingobacteriia</taxon>
        <taxon>Sphingobacteriales</taxon>
        <taxon>Sphingobacteriaceae</taxon>
        <taxon>Pedobacter</taxon>
    </lineage>
</organism>
<reference evidence="3" key="1">
    <citation type="submission" date="2019-04" db="EMBL/GenBank/DDBJ databases">
        <title>Pedobacter sp. RP-3-15 sp. nov., isolated from Arctic soil.</title>
        <authorList>
            <person name="Dahal R.H."/>
            <person name="Kim D.-U."/>
        </authorList>
    </citation>
    <scope>NUCLEOTIDE SEQUENCE [LARGE SCALE GENOMIC DNA]</scope>
    <source>
        <strain evidence="3">RP-3-15</strain>
    </source>
</reference>
<accession>A0A4V6WN28</accession>
<dbReference type="PROSITE" id="PS51257">
    <property type="entry name" value="PROKAR_LIPOPROTEIN"/>
    <property type="match status" value="1"/>
</dbReference>
<dbReference type="Pfam" id="PF02113">
    <property type="entry name" value="Peptidase_S13"/>
    <property type="match status" value="2"/>
</dbReference>
<evidence type="ECO:0000313" key="3">
    <source>
        <dbReference type="EMBL" id="TKC04949.1"/>
    </source>
</evidence>
<dbReference type="PANTHER" id="PTHR30023">
    <property type="entry name" value="D-ALANYL-D-ALANINE CARBOXYPEPTIDASE"/>
    <property type="match status" value="1"/>
</dbReference>
<comment type="caution">
    <text evidence="3">The sequence shown here is derived from an EMBL/GenBank/DDBJ whole genome shotgun (WGS) entry which is preliminary data.</text>
</comment>
<comment type="similarity">
    <text evidence="1">Belongs to the peptidase S13 family.</text>
</comment>
<dbReference type="SUPFAM" id="SSF56601">
    <property type="entry name" value="beta-lactamase/transpeptidase-like"/>
    <property type="match status" value="1"/>
</dbReference>